<dbReference type="OrthoDB" id="7160681at2"/>
<dbReference type="Pfam" id="PF04355">
    <property type="entry name" value="BamE"/>
    <property type="match status" value="1"/>
</dbReference>
<feature type="chain" id="PRO_5007816380" evidence="4">
    <location>
        <begin position="28"/>
        <end position="164"/>
    </location>
</feature>
<gene>
    <name evidence="6" type="ORF">A6A40_03620</name>
</gene>
<reference evidence="6 7" key="1">
    <citation type="journal article" date="2013" name="Int. J. Syst. Evol. Microbiol.">
        <title>Azospirillum humicireducens sp. nov., a nitrogen-fixing bacterium isolated from a microbial fuel cell.</title>
        <authorList>
            <person name="Zhou S."/>
            <person name="Han L."/>
            <person name="Wang Y."/>
            <person name="Yang G."/>
            <person name="Zhuang L."/>
            <person name="Hu P."/>
        </authorList>
    </citation>
    <scope>NUCLEOTIDE SEQUENCE [LARGE SCALE GENOMIC DNA]</scope>
    <source>
        <strain evidence="6 7">SgZ-5</strain>
    </source>
</reference>
<keyword evidence="1 4" id="KW-0732">Signal</keyword>
<feature type="signal peptide" evidence="4">
    <location>
        <begin position="1"/>
        <end position="27"/>
    </location>
</feature>
<proteinExistence type="predicted"/>
<dbReference type="PANTHER" id="PTHR37482:SF1">
    <property type="entry name" value="OUTER MEMBRANE PROTEIN ASSEMBLY FACTOR BAME"/>
    <property type="match status" value="1"/>
</dbReference>
<dbReference type="InterPro" id="IPR037873">
    <property type="entry name" value="BamE-like"/>
</dbReference>
<dbReference type="STRING" id="1226968.A6A40_03620"/>
<dbReference type="RefSeq" id="WP_063634153.1">
    <property type="nucleotide sequence ID" value="NZ_CP015285.1"/>
</dbReference>
<dbReference type="PANTHER" id="PTHR37482">
    <property type="entry name" value="OUTER MEMBRANE PROTEIN ASSEMBLY FACTOR BAME"/>
    <property type="match status" value="1"/>
</dbReference>
<dbReference type="InterPro" id="IPR026592">
    <property type="entry name" value="BamE"/>
</dbReference>
<dbReference type="AlphaFoldDB" id="A0A160JE52"/>
<keyword evidence="2" id="KW-0472">Membrane</keyword>
<dbReference type="Proteomes" id="UP000077405">
    <property type="component" value="Chromosome"/>
</dbReference>
<dbReference type="GO" id="GO:0051205">
    <property type="term" value="P:protein insertion into membrane"/>
    <property type="evidence" value="ECO:0007669"/>
    <property type="project" value="TreeGrafter"/>
</dbReference>
<evidence type="ECO:0000256" key="3">
    <source>
        <dbReference type="ARBA" id="ARBA00023237"/>
    </source>
</evidence>
<evidence type="ECO:0000256" key="2">
    <source>
        <dbReference type="ARBA" id="ARBA00023136"/>
    </source>
</evidence>
<evidence type="ECO:0000313" key="7">
    <source>
        <dbReference type="Proteomes" id="UP000077405"/>
    </source>
</evidence>
<name>A0A160JE52_9PROT</name>
<sequence length="164" mass="17667">MTRSNFSAPRAVIRTALLGSVLFAALAAAGCSPIVATRGNLTDPQLVAELQPGQSRRDDVAAVLGTPTSVGTFDQNVWYYIGQKTEKTAFFEPEVTERRVVIARFDDAGVLREIKTLDKSNGQDIDLVERTTPTAGREMGFLEQMMGNVGRFSAKDTKGKGPGS</sequence>
<organism evidence="6 7">
    <name type="scientific">Azospirillum humicireducens</name>
    <dbReference type="NCBI Taxonomy" id="1226968"/>
    <lineage>
        <taxon>Bacteria</taxon>
        <taxon>Pseudomonadati</taxon>
        <taxon>Pseudomonadota</taxon>
        <taxon>Alphaproteobacteria</taxon>
        <taxon>Rhodospirillales</taxon>
        <taxon>Azospirillaceae</taxon>
        <taxon>Azospirillum</taxon>
    </lineage>
</organism>
<dbReference type="InterPro" id="IPR007450">
    <property type="entry name" value="BamE_dom"/>
</dbReference>
<dbReference type="GO" id="GO:0043165">
    <property type="term" value="P:Gram-negative-bacterium-type cell outer membrane assembly"/>
    <property type="evidence" value="ECO:0007669"/>
    <property type="project" value="TreeGrafter"/>
</dbReference>
<accession>A0A160JE52</accession>
<keyword evidence="7" id="KW-1185">Reference proteome</keyword>
<dbReference type="Gene3D" id="3.30.1450.10">
    <property type="match status" value="1"/>
</dbReference>
<feature type="domain" description="Outer membrane protein assembly factor BamE" evidence="5">
    <location>
        <begin position="39"/>
        <end position="114"/>
    </location>
</feature>
<dbReference type="GO" id="GO:0030674">
    <property type="term" value="F:protein-macromolecule adaptor activity"/>
    <property type="evidence" value="ECO:0007669"/>
    <property type="project" value="TreeGrafter"/>
</dbReference>
<evidence type="ECO:0000259" key="5">
    <source>
        <dbReference type="Pfam" id="PF04355"/>
    </source>
</evidence>
<protein>
    <submittedName>
        <fullName evidence="6">Outer membrane protein assembly factor BamE</fullName>
    </submittedName>
</protein>
<dbReference type="PROSITE" id="PS51257">
    <property type="entry name" value="PROKAR_LIPOPROTEIN"/>
    <property type="match status" value="1"/>
</dbReference>
<evidence type="ECO:0000256" key="1">
    <source>
        <dbReference type="ARBA" id="ARBA00022729"/>
    </source>
</evidence>
<evidence type="ECO:0000313" key="6">
    <source>
        <dbReference type="EMBL" id="ANC91062.1"/>
    </source>
</evidence>
<dbReference type="GO" id="GO:1990063">
    <property type="term" value="C:Bam protein complex"/>
    <property type="evidence" value="ECO:0007669"/>
    <property type="project" value="TreeGrafter"/>
</dbReference>
<dbReference type="KEGG" id="ahu:A6A40_03620"/>
<dbReference type="EMBL" id="CP015285">
    <property type="protein sequence ID" value="ANC91062.1"/>
    <property type="molecule type" value="Genomic_DNA"/>
</dbReference>
<evidence type="ECO:0000256" key="4">
    <source>
        <dbReference type="SAM" id="SignalP"/>
    </source>
</evidence>
<keyword evidence="3" id="KW-0998">Cell outer membrane</keyword>